<feature type="domain" description="Solute-binding protein family 5" evidence="5">
    <location>
        <begin position="75"/>
        <end position="385"/>
    </location>
</feature>
<dbReference type="Gene3D" id="3.40.190.10">
    <property type="entry name" value="Periplasmic binding protein-like II"/>
    <property type="match status" value="1"/>
</dbReference>
<dbReference type="PROSITE" id="PS51257">
    <property type="entry name" value="PROKAR_LIPOPROTEIN"/>
    <property type="match status" value="1"/>
</dbReference>
<evidence type="ECO:0000256" key="3">
    <source>
        <dbReference type="ARBA" id="ARBA00022729"/>
    </source>
</evidence>
<evidence type="ECO:0000313" key="7">
    <source>
        <dbReference type="Proteomes" id="UP001597277"/>
    </source>
</evidence>
<dbReference type="Gene3D" id="3.10.105.10">
    <property type="entry name" value="Dipeptide-binding Protein, Domain 3"/>
    <property type="match status" value="1"/>
</dbReference>
<evidence type="ECO:0000256" key="2">
    <source>
        <dbReference type="ARBA" id="ARBA00022448"/>
    </source>
</evidence>
<protein>
    <submittedName>
        <fullName evidence="6">ABC transporter substrate-binding protein</fullName>
    </submittedName>
</protein>
<proteinExistence type="inferred from homology"/>
<gene>
    <name evidence="6" type="ORF">ACFSE6_09405</name>
</gene>
<comment type="caution">
    <text evidence="6">The sequence shown here is derived from an EMBL/GenBank/DDBJ whole genome shotgun (WGS) entry which is preliminary data.</text>
</comment>
<dbReference type="RefSeq" id="WP_388005556.1">
    <property type="nucleotide sequence ID" value="NZ_JBHUEE010000004.1"/>
</dbReference>
<sequence>MIRRTITALIAGLSVLALAGCISTSSAQEDDETLVLGAISAPVTFDPAGSDWGNQAPFYQAVYDTLLRATPDGRIEPWLATDWAYDDDETELTLTIRDDVTFTDGSALTADVVKQNLLRFRDGTASNAGNLASIESIDTPDDTTVVIDLAAPDPAMLNYLARDAGLVGSAESFDNPDLATNPVGSGPYVLKPRASVTGTSYVYRANPDYWNPDVQYYDSLTIDVYTDPTAALNAIFANEADAVRVSTNDNLEQIEASGWSIVGNELDVFGLLLFDRDGAMSEPLGDVRVRQAINYAFDREAMLEALQRGHGSVTTQMFPERSAAYDPALDDRYTYDPQRARELLAEAGYPDGFELSMPSSPSLGTTTYTFIAQQLADIGITVRHDDPGTNFLTDLLAPKYAASYMALEQNPDWQLAQFMLAPGATWNPFGTERDEVDAMLEQMQYGTDAERDEAAAELNQYLVEEAWFAPFYRAQGSMAVAPGTEVEMLTTNAFPAIYDIRPAD</sequence>
<dbReference type="SUPFAM" id="SSF53850">
    <property type="entry name" value="Periplasmic binding protein-like II"/>
    <property type="match status" value="1"/>
</dbReference>
<dbReference type="InterPro" id="IPR030678">
    <property type="entry name" value="Peptide/Ni-bd"/>
</dbReference>
<accession>A0ABW4L3P0</accession>
<dbReference type="InterPro" id="IPR000914">
    <property type="entry name" value="SBP_5_dom"/>
</dbReference>
<name>A0ABW4L3P0_9MICO</name>
<dbReference type="PANTHER" id="PTHR30290">
    <property type="entry name" value="PERIPLASMIC BINDING COMPONENT OF ABC TRANSPORTER"/>
    <property type="match status" value="1"/>
</dbReference>
<evidence type="ECO:0000256" key="1">
    <source>
        <dbReference type="ARBA" id="ARBA00005695"/>
    </source>
</evidence>
<evidence type="ECO:0000256" key="4">
    <source>
        <dbReference type="SAM" id="SignalP"/>
    </source>
</evidence>
<dbReference type="EMBL" id="JBHUEE010000004">
    <property type="protein sequence ID" value="MFD1718051.1"/>
    <property type="molecule type" value="Genomic_DNA"/>
</dbReference>
<evidence type="ECO:0000313" key="6">
    <source>
        <dbReference type="EMBL" id="MFD1718051.1"/>
    </source>
</evidence>
<dbReference type="InterPro" id="IPR039424">
    <property type="entry name" value="SBP_5"/>
</dbReference>
<dbReference type="PANTHER" id="PTHR30290:SF9">
    <property type="entry name" value="OLIGOPEPTIDE-BINDING PROTEIN APPA"/>
    <property type="match status" value="1"/>
</dbReference>
<reference evidence="7" key="1">
    <citation type="journal article" date="2019" name="Int. J. Syst. Evol. Microbiol.">
        <title>The Global Catalogue of Microorganisms (GCM) 10K type strain sequencing project: providing services to taxonomists for standard genome sequencing and annotation.</title>
        <authorList>
            <consortium name="The Broad Institute Genomics Platform"/>
            <consortium name="The Broad Institute Genome Sequencing Center for Infectious Disease"/>
            <person name="Wu L."/>
            <person name="Ma J."/>
        </authorList>
    </citation>
    <scope>NUCLEOTIDE SEQUENCE [LARGE SCALE GENOMIC DNA]</scope>
    <source>
        <strain evidence="7">JCM 17130</strain>
    </source>
</reference>
<feature type="signal peptide" evidence="4">
    <location>
        <begin position="1"/>
        <end position="19"/>
    </location>
</feature>
<keyword evidence="3 4" id="KW-0732">Signal</keyword>
<dbReference type="Pfam" id="PF00496">
    <property type="entry name" value="SBP_bac_5"/>
    <property type="match status" value="1"/>
</dbReference>
<comment type="similarity">
    <text evidence="1">Belongs to the bacterial solute-binding protein 5 family.</text>
</comment>
<keyword evidence="2" id="KW-0813">Transport</keyword>
<feature type="chain" id="PRO_5045064509" evidence="4">
    <location>
        <begin position="20"/>
        <end position="504"/>
    </location>
</feature>
<dbReference type="PIRSF" id="PIRSF002741">
    <property type="entry name" value="MppA"/>
    <property type="match status" value="1"/>
</dbReference>
<dbReference type="Proteomes" id="UP001597277">
    <property type="component" value="Unassembled WGS sequence"/>
</dbReference>
<evidence type="ECO:0000259" key="5">
    <source>
        <dbReference type="Pfam" id="PF00496"/>
    </source>
</evidence>
<keyword evidence="7" id="KW-1185">Reference proteome</keyword>
<organism evidence="6 7">
    <name type="scientific">Georgenia deserti</name>
    <dbReference type="NCBI Taxonomy" id="2093781"/>
    <lineage>
        <taxon>Bacteria</taxon>
        <taxon>Bacillati</taxon>
        <taxon>Actinomycetota</taxon>
        <taxon>Actinomycetes</taxon>
        <taxon>Micrococcales</taxon>
        <taxon>Bogoriellaceae</taxon>
        <taxon>Georgenia</taxon>
    </lineage>
</organism>